<dbReference type="AlphaFoldDB" id="A0A8D9AJ84"/>
<feature type="transmembrane region" description="Helical" evidence="1">
    <location>
        <begin position="34"/>
        <end position="51"/>
    </location>
</feature>
<name>A0A8D9AJ84_9HEMI</name>
<keyword evidence="1" id="KW-1133">Transmembrane helix</keyword>
<proteinExistence type="predicted"/>
<organism evidence="2">
    <name type="scientific">Cacopsylla melanoneura</name>
    <dbReference type="NCBI Taxonomy" id="428564"/>
    <lineage>
        <taxon>Eukaryota</taxon>
        <taxon>Metazoa</taxon>
        <taxon>Ecdysozoa</taxon>
        <taxon>Arthropoda</taxon>
        <taxon>Hexapoda</taxon>
        <taxon>Insecta</taxon>
        <taxon>Pterygota</taxon>
        <taxon>Neoptera</taxon>
        <taxon>Paraneoptera</taxon>
        <taxon>Hemiptera</taxon>
        <taxon>Sternorrhyncha</taxon>
        <taxon>Psylloidea</taxon>
        <taxon>Psyllidae</taxon>
        <taxon>Psyllinae</taxon>
        <taxon>Cacopsylla</taxon>
    </lineage>
</organism>
<keyword evidence="1" id="KW-0812">Transmembrane</keyword>
<dbReference type="EMBL" id="HBUF01570299">
    <property type="protein sequence ID" value="CAG6766232.1"/>
    <property type="molecule type" value="Transcribed_RNA"/>
</dbReference>
<accession>A0A8D9AJ84</accession>
<keyword evidence="1" id="KW-0472">Membrane</keyword>
<evidence type="ECO:0000256" key="1">
    <source>
        <dbReference type="SAM" id="Phobius"/>
    </source>
</evidence>
<evidence type="ECO:0000313" key="2">
    <source>
        <dbReference type="EMBL" id="CAG6766232.1"/>
    </source>
</evidence>
<sequence length="131" mass="16030">MKAKFYFIYLLPLSQFILVFQFFIIIIIILRCPFIIVMILRCPLIIVIILSSKLLRKSSCCPLLFWILYATLWKHCRTNPRNKTSFLLFGLLSEFSEFYIYFYKMRFKKKNMFQFYVVEHDAKSVRYVYDR</sequence>
<feature type="transmembrane region" description="Helical" evidence="1">
    <location>
        <begin position="86"/>
        <end position="103"/>
    </location>
</feature>
<reference evidence="2" key="1">
    <citation type="submission" date="2021-05" db="EMBL/GenBank/DDBJ databases">
        <authorList>
            <person name="Alioto T."/>
            <person name="Alioto T."/>
            <person name="Gomez Garrido J."/>
        </authorList>
    </citation>
    <scope>NUCLEOTIDE SEQUENCE</scope>
</reference>
<feature type="transmembrane region" description="Helical" evidence="1">
    <location>
        <begin position="7"/>
        <end position="28"/>
    </location>
</feature>
<protein>
    <submittedName>
        <fullName evidence="2">Uncharacterized protein</fullName>
    </submittedName>
</protein>